<sequence>MGVIIFNYVVVLYNIFYTKVKKIYPVQEKILNSFYASLSIFMIMNLDKFANNR</sequence>
<proteinExistence type="predicted"/>
<evidence type="ECO:0000313" key="2">
    <source>
        <dbReference type="Proteomes" id="UP000007509"/>
    </source>
</evidence>
<organism evidence="1 2">
    <name type="scientific">Chryseobacterium populi</name>
    <dbReference type="NCBI Taxonomy" id="1144316"/>
    <lineage>
        <taxon>Bacteria</taxon>
        <taxon>Pseudomonadati</taxon>
        <taxon>Bacteroidota</taxon>
        <taxon>Flavobacteriia</taxon>
        <taxon>Flavobacteriales</taxon>
        <taxon>Weeksellaceae</taxon>
        <taxon>Chryseobacterium group</taxon>
        <taxon>Chryseobacterium</taxon>
    </lineage>
</organism>
<dbReference type="PATRIC" id="fig|1144316.3.peg.725"/>
<dbReference type="EMBL" id="AKJY01000012">
    <property type="protein sequence ID" value="EJL74836.1"/>
    <property type="molecule type" value="Genomic_DNA"/>
</dbReference>
<gene>
    <name evidence="1" type="ORF">PMI13_00715</name>
</gene>
<reference evidence="1 2" key="1">
    <citation type="journal article" date="2012" name="J. Bacteriol.">
        <title>Twenty-one genome sequences from Pseudomonas species and 19 genome sequences from diverse bacteria isolated from the rhizosphere and endosphere of Populus deltoides.</title>
        <authorList>
            <person name="Brown S.D."/>
            <person name="Utturkar S.M."/>
            <person name="Klingeman D.M."/>
            <person name="Johnson C.M."/>
            <person name="Martin S.L."/>
            <person name="Land M.L."/>
            <person name="Lu T.Y."/>
            <person name="Schadt C.W."/>
            <person name="Doktycz M.J."/>
            <person name="Pelletier D.A."/>
        </authorList>
    </citation>
    <scope>NUCLEOTIDE SEQUENCE [LARGE SCALE GENOMIC DNA]</scope>
    <source>
        <strain evidence="1 2">CF314</strain>
    </source>
</reference>
<comment type="caution">
    <text evidence="1">The sequence shown here is derived from an EMBL/GenBank/DDBJ whole genome shotgun (WGS) entry which is preliminary data.</text>
</comment>
<accession>J3CN39</accession>
<evidence type="ECO:0000313" key="1">
    <source>
        <dbReference type="EMBL" id="EJL74836.1"/>
    </source>
</evidence>
<dbReference type="Proteomes" id="UP000007509">
    <property type="component" value="Unassembled WGS sequence"/>
</dbReference>
<dbReference type="AlphaFoldDB" id="J3CN39"/>
<keyword evidence="2" id="KW-1185">Reference proteome</keyword>
<protein>
    <submittedName>
        <fullName evidence="1">Uncharacterized protein</fullName>
    </submittedName>
</protein>
<name>J3CN39_9FLAO</name>